<feature type="domain" description="PAS" evidence="6">
    <location>
        <begin position="331"/>
        <end position="401"/>
    </location>
</feature>
<dbReference type="SMART" id="SM00086">
    <property type="entry name" value="PAC"/>
    <property type="match status" value="2"/>
</dbReference>
<feature type="domain" description="PAS" evidence="6">
    <location>
        <begin position="207"/>
        <end position="277"/>
    </location>
</feature>
<evidence type="ECO:0000259" key="6">
    <source>
        <dbReference type="PROSITE" id="PS50112"/>
    </source>
</evidence>
<dbReference type="KEGG" id="vab:WPS_19500"/>
<dbReference type="InterPro" id="IPR052155">
    <property type="entry name" value="Biofilm_reg_signaling"/>
</dbReference>
<dbReference type="CDD" id="cd00130">
    <property type="entry name" value="PAS"/>
    <property type="match status" value="2"/>
</dbReference>
<dbReference type="Gene3D" id="3.30.70.270">
    <property type="match status" value="1"/>
</dbReference>
<comment type="subcellular location">
    <subcellularLocation>
        <location evidence="1">Membrane</location>
        <topology evidence="1">Multi-pass membrane protein</topology>
    </subcellularLocation>
</comment>
<dbReference type="InterPro" id="IPR000700">
    <property type="entry name" value="PAS-assoc_C"/>
</dbReference>
<dbReference type="InterPro" id="IPR013656">
    <property type="entry name" value="PAS_4"/>
</dbReference>
<dbReference type="InterPro" id="IPR003018">
    <property type="entry name" value="GAF"/>
</dbReference>
<dbReference type="SUPFAM" id="SSF55781">
    <property type="entry name" value="GAF domain-like"/>
    <property type="match status" value="1"/>
</dbReference>
<evidence type="ECO:0008006" key="11">
    <source>
        <dbReference type="Google" id="ProtNLM"/>
    </source>
</evidence>
<dbReference type="Pfam" id="PF08448">
    <property type="entry name" value="PAS_4"/>
    <property type="match status" value="2"/>
</dbReference>
<feature type="transmembrane region" description="Helical" evidence="5">
    <location>
        <begin position="164"/>
        <end position="188"/>
    </location>
</feature>
<dbReference type="PROSITE" id="PS50112">
    <property type="entry name" value="PAS"/>
    <property type="match status" value="2"/>
</dbReference>
<dbReference type="SMART" id="SM00065">
    <property type="entry name" value="GAF"/>
    <property type="match status" value="1"/>
</dbReference>
<dbReference type="GO" id="GO:0016020">
    <property type="term" value="C:membrane"/>
    <property type="evidence" value="ECO:0007669"/>
    <property type="project" value="UniProtKB-SubCell"/>
</dbReference>
<dbReference type="CDD" id="cd01949">
    <property type="entry name" value="GGDEF"/>
    <property type="match status" value="1"/>
</dbReference>
<dbReference type="Pfam" id="PF00990">
    <property type="entry name" value="GGDEF"/>
    <property type="match status" value="1"/>
</dbReference>
<dbReference type="PANTHER" id="PTHR44757:SF2">
    <property type="entry name" value="BIOFILM ARCHITECTURE MAINTENANCE PROTEIN MBAA"/>
    <property type="match status" value="1"/>
</dbReference>
<feature type="transmembrane region" description="Helical" evidence="5">
    <location>
        <begin position="12"/>
        <end position="35"/>
    </location>
</feature>
<dbReference type="Gene3D" id="3.30.450.40">
    <property type="match status" value="1"/>
</dbReference>
<evidence type="ECO:0000256" key="2">
    <source>
        <dbReference type="ARBA" id="ARBA00022692"/>
    </source>
</evidence>
<feature type="domain" description="PAC" evidence="7">
    <location>
        <begin position="279"/>
        <end position="330"/>
    </location>
</feature>
<evidence type="ECO:0000259" key="7">
    <source>
        <dbReference type="PROSITE" id="PS50113"/>
    </source>
</evidence>
<evidence type="ECO:0000256" key="1">
    <source>
        <dbReference type="ARBA" id="ARBA00004141"/>
    </source>
</evidence>
<dbReference type="InterPro" id="IPR029016">
    <property type="entry name" value="GAF-like_dom_sf"/>
</dbReference>
<reference evidence="9 10" key="1">
    <citation type="journal article" date="2022" name="ISME Commun">
        <title>Vulcanimicrobium alpinus gen. nov. sp. nov., the first cultivated representative of the candidate phylum 'Eremiobacterota', is a metabolically versatile aerobic anoxygenic phototroph.</title>
        <authorList>
            <person name="Yabe S."/>
            <person name="Muto K."/>
            <person name="Abe K."/>
            <person name="Yokota A."/>
            <person name="Staudigel H."/>
            <person name="Tebo B.M."/>
        </authorList>
    </citation>
    <scope>NUCLEOTIDE SEQUENCE [LARGE SCALE GENOMIC DNA]</scope>
    <source>
        <strain evidence="9 10">WC8-2</strain>
    </source>
</reference>
<dbReference type="PROSITE" id="PS50113">
    <property type="entry name" value="PAC"/>
    <property type="match status" value="1"/>
</dbReference>
<dbReference type="Gene3D" id="3.30.450.20">
    <property type="entry name" value="PAS domain"/>
    <property type="match status" value="2"/>
</dbReference>
<dbReference type="InterPro" id="IPR043128">
    <property type="entry name" value="Rev_trsase/Diguanyl_cyclase"/>
</dbReference>
<dbReference type="SUPFAM" id="SSF55073">
    <property type="entry name" value="Nucleotide cyclase"/>
    <property type="match status" value="1"/>
</dbReference>
<dbReference type="SMART" id="SM00091">
    <property type="entry name" value="PAS"/>
    <property type="match status" value="2"/>
</dbReference>
<name>A0AAN2C9U4_UNVUL</name>
<protein>
    <recommendedName>
        <fullName evidence="11">Diguanylate cyclase</fullName>
    </recommendedName>
</protein>
<dbReference type="InterPro" id="IPR029787">
    <property type="entry name" value="Nucleotide_cyclase"/>
</dbReference>
<dbReference type="EMBL" id="AP025523">
    <property type="protein sequence ID" value="BDE06674.1"/>
    <property type="molecule type" value="Genomic_DNA"/>
</dbReference>
<keyword evidence="3 5" id="KW-1133">Transmembrane helix</keyword>
<accession>A0AAN2C9U4</accession>
<evidence type="ECO:0000259" key="8">
    <source>
        <dbReference type="PROSITE" id="PS50887"/>
    </source>
</evidence>
<dbReference type="NCBIfam" id="TIGR00254">
    <property type="entry name" value="GGDEF"/>
    <property type="match status" value="1"/>
</dbReference>
<dbReference type="InterPro" id="IPR001610">
    <property type="entry name" value="PAC"/>
</dbReference>
<evidence type="ECO:0000256" key="5">
    <source>
        <dbReference type="SAM" id="Phobius"/>
    </source>
</evidence>
<evidence type="ECO:0000256" key="3">
    <source>
        <dbReference type="ARBA" id="ARBA00022989"/>
    </source>
</evidence>
<evidence type="ECO:0000313" key="9">
    <source>
        <dbReference type="EMBL" id="BDE06674.1"/>
    </source>
</evidence>
<dbReference type="NCBIfam" id="TIGR00229">
    <property type="entry name" value="sensory_box"/>
    <property type="match status" value="2"/>
</dbReference>
<dbReference type="InterPro" id="IPR035965">
    <property type="entry name" value="PAS-like_dom_sf"/>
</dbReference>
<keyword evidence="10" id="KW-1185">Reference proteome</keyword>
<dbReference type="InterPro" id="IPR000160">
    <property type="entry name" value="GGDEF_dom"/>
</dbReference>
<dbReference type="InterPro" id="IPR029095">
    <property type="entry name" value="NarX-like_N"/>
</dbReference>
<dbReference type="Proteomes" id="UP001317532">
    <property type="component" value="Chromosome"/>
</dbReference>
<gene>
    <name evidence="9" type="ORF">WPS_19500</name>
</gene>
<keyword evidence="2 5" id="KW-0812">Transmembrane</keyword>
<dbReference type="InterPro" id="IPR000014">
    <property type="entry name" value="PAS"/>
</dbReference>
<dbReference type="RefSeq" id="WP_317994322.1">
    <property type="nucleotide sequence ID" value="NZ_AP025523.1"/>
</dbReference>
<evidence type="ECO:0000313" key="10">
    <source>
        <dbReference type="Proteomes" id="UP001317532"/>
    </source>
</evidence>
<dbReference type="AlphaFoldDB" id="A0AAN2C9U4"/>
<evidence type="ECO:0000256" key="4">
    <source>
        <dbReference type="ARBA" id="ARBA00023136"/>
    </source>
</evidence>
<proteinExistence type="predicted"/>
<dbReference type="PROSITE" id="PS50887">
    <property type="entry name" value="GGDEF"/>
    <property type="match status" value="1"/>
</dbReference>
<dbReference type="SUPFAM" id="SSF55785">
    <property type="entry name" value="PYP-like sensor domain (PAS domain)"/>
    <property type="match status" value="2"/>
</dbReference>
<keyword evidence="4 5" id="KW-0472">Membrane</keyword>
<dbReference type="FunFam" id="3.30.70.270:FF:000001">
    <property type="entry name" value="Diguanylate cyclase domain protein"/>
    <property type="match status" value="1"/>
</dbReference>
<dbReference type="SMART" id="SM00267">
    <property type="entry name" value="GGDEF"/>
    <property type="match status" value="1"/>
</dbReference>
<dbReference type="Pfam" id="PF13675">
    <property type="entry name" value="PilJ"/>
    <property type="match status" value="1"/>
</dbReference>
<sequence length="784" mass="83974">MNVVRTAVLRRRALLASIVLIAIVALEIALVGLLAGRSRHVSDAVNDSGRQRSRSQRIALFVEKLHAGTATENDRALLRATIAEFEATRTHLLADAETLVGERGSDGLTPTAREGVRYQAAAERVLRDPHDGGAYAEVQALRDPLLARFEAVTNARAARASAAIVALQTAALAGALVCVALGALYWLAFLNPVLRGYEHGQRALAASRSRFRSLFEFAADPAAVYDTQGNLVEGNRAAAELFGYRRGKLAGASYTVHVAPDCHDEVAGNLAIALAGRAVEFETVFVGADGRRIDVLASLSPIVVDGTVEGVFGTAKDLTALRAAEAALVHSSERFRSLFEQQADPVIVLDEQRRCVAVNVAFERVTGFPAETVIGKPLDVVMLPETLAAVHEQMDRVAAGEAAAFRSRIRCNSGVVLQVDVRAVPIIAAGRVEGAYAIVRDVTEREQLRARGDLLAQRTRDLYLVASSAGKSAAEQIVDALRLGCESLGLLCGFVCEVREGMMTVRYAYNPPGSLPVGFSAPLEETLSRFAFASSEVVAVEDLRTGTWAGDPLNVTYPWRSAIATGVTVGGRDYGTLVLFDVDPHAESWTSEDRDFVRLMSALAGSAVERGLQQERLDHLARHDQLTDLPNRVLLGERLRQAISAARRYGQGVALHYLDLDGFKAVNDGLGHLAGDALLRLVAQRLTETLRASDTIARVGGDEFVILQPHARSRDDAETLASHVIAAMTRPFAIDGTEVRIGTSIGVALLEDGVDAGTLFARADAALYRAKNAGKNGYAVAQTS</sequence>
<feature type="domain" description="GGDEF" evidence="8">
    <location>
        <begin position="651"/>
        <end position="783"/>
    </location>
</feature>
<organism evidence="9 10">
    <name type="scientific">Vulcanimicrobium alpinum</name>
    <dbReference type="NCBI Taxonomy" id="3016050"/>
    <lineage>
        <taxon>Bacteria</taxon>
        <taxon>Bacillati</taxon>
        <taxon>Vulcanimicrobiota</taxon>
        <taxon>Vulcanimicrobiia</taxon>
        <taxon>Vulcanimicrobiales</taxon>
        <taxon>Vulcanimicrobiaceae</taxon>
        <taxon>Vulcanimicrobium</taxon>
    </lineage>
</organism>
<dbReference type="PANTHER" id="PTHR44757">
    <property type="entry name" value="DIGUANYLATE CYCLASE DGCP"/>
    <property type="match status" value="1"/>
</dbReference>